<dbReference type="CDD" id="cd02616">
    <property type="entry name" value="HAD_PPase"/>
    <property type="match status" value="1"/>
</dbReference>
<dbReference type="SFLD" id="SFLDS00003">
    <property type="entry name" value="Haloacid_Dehalogenase"/>
    <property type="match status" value="1"/>
</dbReference>
<dbReference type="RefSeq" id="WP_307324693.1">
    <property type="nucleotide sequence ID" value="NZ_JAUSUG010000006.1"/>
</dbReference>
<dbReference type="PANTHER" id="PTHR43434">
    <property type="entry name" value="PHOSPHOGLYCOLATE PHOSPHATASE"/>
    <property type="match status" value="1"/>
</dbReference>
<dbReference type="InterPro" id="IPR041492">
    <property type="entry name" value="HAD_2"/>
</dbReference>
<dbReference type="EMBL" id="JAUSUG010000006">
    <property type="protein sequence ID" value="MDQ0254573.1"/>
    <property type="molecule type" value="Genomic_DNA"/>
</dbReference>
<evidence type="ECO:0000313" key="4">
    <source>
        <dbReference type="EMBL" id="MDQ0254573.1"/>
    </source>
</evidence>
<comment type="caution">
    <text evidence="4">The sequence shown here is derived from an EMBL/GenBank/DDBJ whole genome shotgun (WGS) entry which is preliminary data.</text>
</comment>
<dbReference type="HAMAP" id="MF_01250">
    <property type="entry name" value="Pyrophosphat_PpaX"/>
    <property type="match status" value="1"/>
</dbReference>
<gene>
    <name evidence="3" type="primary">ppaX</name>
    <name evidence="4" type="ORF">J2S74_001952</name>
</gene>
<organism evidence="4 5">
    <name type="scientific">Evansella vedderi</name>
    <dbReference type="NCBI Taxonomy" id="38282"/>
    <lineage>
        <taxon>Bacteria</taxon>
        <taxon>Bacillati</taxon>
        <taxon>Bacillota</taxon>
        <taxon>Bacilli</taxon>
        <taxon>Bacillales</taxon>
        <taxon>Bacillaceae</taxon>
        <taxon>Evansella</taxon>
    </lineage>
</organism>
<dbReference type="SFLD" id="SFLDG01129">
    <property type="entry name" value="C1.5:_HAD__Beta-PGM__Phosphata"/>
    <property type="match status" value="1"/>
</dbReference>
<dbReference type="EC" id="3.6.1.1" evidence="3"/>
<dbReference type="NCBIfam" id="TIGR01509">
    <property type="entry name" value="HAD-SF-IA-v3"/>
    <property type="match status" value="1"/>
</dbReference>
<dbReference type="InterPro" id="IPR023733">
    <property type="entry name" value="Pyrophosphatase_Ppax"/>
</dbReference>
<comment type="catalytic activity">
    <reaction evidence="3">
        <text>diphosphate + H2O = 2 phosphate + H(+)</text>
        <dbReference type="Rhea" id="RHEA:24576"/>
        <dbReference type="ChEBI" id="CHEBI:15377"/>
        <dbReference type="ChEBI" id="CHEBI:15378"/>
        <dbReference type="ChEBI" id="CHEBI:33019"/>
        <dbReference type="ChEBI" id="CHEBI:43474"/>
        <dbReference type="EC" id="3.6.1.1"/>
    </reaction>
</comment>
<evidence type="ECO:0000256" key="2">
    <source>
        <dbReference type="ARBA" id="ARBA00022842"/>
    </source>
</evidence>
<dbReference type="InterPro" id="IPR036412">
    <property type="entry name" value="HAD-like_sf"/>
</dbReference>
<reference evidence="4 5" key="1">
    <citation type="submission" date="2023-07" db="EMBL/GenBank/DDBJ databases">
        <title>Genomic Encyclopedia of Type Strains, Phase IV (KMG-IV): sequencing the most valuable type-strain genomes for metagenomic binning, comparative biology and taxonomic classification.</title>
        <authorList>
            <person name="Goeker M."/>
        </authorList>
    </citation>
    <scope>NUCLEOTIDE SEQUENCE [LARGE SCALE GENOMIC DNA]</scope>
    <source>
        <strain evidence="4 5">DSM 9768</strain>
    </source>
</reference>
<dbReference type="NCBIfam" id="NF009804">
    <property type="entry name" value="PRK13288.1"/>
    <property type="match status" value="1"/>
</dbReference>
<dbReference type="Proteomes" id="UP001230005">
    <property type="component" value="Unassembled WGS sequence"/>
</dbReference>
<comment type="function">
    <text evidence="3">Hydrolyzes pyrophosphate formed during P-Ser-HPr dephosphorylation by HPrK/P. Might play a role in controlling the intracellular pyrophosphate pool.</text>
</comment>
<dbReference type="InterPro" id="IPR023198">
    <property type="entry name" value="PGP-like_dom2"/>
</dbReference>
<dbReference type="PANTHER" id="PTHR43434:SF26">
    <property type="entry name" value="PYROPHOSPHATASE PPAX"/>
    <property type="match status" value="1"/>
</dbReference>
<evidence type="ECO:0000313" key="5">
    <source>
        <dbReference type="Proteomes" id="UP001230005"/>
    </source>
</evidence>
<dbReference type="SFLD" id="SFLDG01135">
    <property type="entry name" value="C1.5.6:_HAD__Beta-PGM__Phospha"/>
    <property type="match status" value="1"/>
</dbReference>
<comment type="similarity">
    <text evidence="3">Belongs to the HAD-like hydrolase superfamily. PpaX family.</text>
</comment>
<dbReference type="NCBIfam" id="TIGR01549">
    <property type="entry name" value="HAD-SF-IA-v1"/>
    <property type="match status" value="1"/>
</dbReference>
<protein>
    <recommendedName>
        <fullName evidence="3">Pyrophosphatase PpaX</fullName>
        <ecNumber evidence="3">3.6.1.1</ecNumber>
    </recommendedName>
</protein>
<dbReference type="Gene3D" id="1.10.150.240">
    <property type="entry name" value="Putative phosphatase, domain 2"/>
    <property type="match status" value="1"/>
</dbReference>
<name>A0ABT9ZVT5_9BACI</name>
<keyword evidence="5" id="KW-1185">Reference proteome</keyword>
<dbReference type="InterPro" id="IPR050155">
    <property type="entry name" value="HAD-like_hydrolase_sf"/>
</dbReference>
<feature type="active site" description="Nucleophile" evidence="3">
    <location>
        <position position="21"/>
    </location>
</feature>
<dbReference type="PRINTS" id="PR00413">
    <property type="entry name" value="HADHALOGNASE"/>
</dbReference>
<dbReference type="GO" id="GO:0004427">
    <property type="term" value="F:inorganic diphosphate phosphatase activity"/>
    <property type="evidence" value="ECO:0007669"/>
    <property type="project" value="UniProtKB-EC"/>
</dbReference>
<keyword evidence="2 3" id="KW-0460">Magnesium</keyword>
<accession>A0ABT9ZVT5</accession>
<sequence length="226" mass="25480">MTAKNEERVQALKKVDTILFDLDGTLINTIDLILESFLHTMETYYPGKYTREDVISFIGPPLSETFEKLDPMKMEEMTQTYRTFNHAKHDELVKEYEGVYETLEVLAEKGYKMAIVTTKRGDTAVKGMKLMGIDKFFDVVVSLDEVTNYKPDPEPLEKALEALGSTPEKALMVGDSKHDILGGKNTGTYTAGVAWTIQGKEALAVYEPDIMLETMEELLDYLGVNK</sequence>
<dbReference type="Pfam" id="PF13419">
    <property type="entry name" value="HAD_2"/>
    <property type="match status" value="1"/>
</dbReference>
<keyword evidence="1 3" id="KW-0378">Hydrolase</keyword>
<dbReference type="SUPFAM" id="SSF56784">
    <property type="entry name" value="HAD-like"/>
    <property type="match status" value="1"/>
</dbReference>
<evidence type="ECO:0000256" key="3">
    <source>
        <dbReference type="HAMAP-Rule" id="MF_01250"/>
    </source>
</evidence>
<dbReference type="Gene3D" id="3.40.50.1000">
    <property type="entry name" value="HAD superfamily/HAD-like"/>
    <property type="match status" value="1"/>
</dbReference>
<dbReference type="InterPro" id="IPR006439">
    <property type="entry name" value="HAD-SF_hydro_IA"/>
</dbReference>
<proteinExistence type="inferred from homology"/>
<comment type="cofactor">
    <cofactor evidence="3">
        <name>Mg(2+)</name>
        <dbReference type="ChEBI" id="CHEBI:18420"/>
    </cofactor>
</comment>
<evidence type="ECO:0000256" key="1">
    <source>
        <dbReference type="ARBA" id="ARBA00022801"/>
    </source>
</evidence>
<dbReference type="InterPro" id="IPR023214">
    <property type="entry name" value="HAD_sf"/>
</dbReference>